<reference evidence="2" key="1">
    <citation type="submission" date="2023-03" db="EMBL/GenBank/DDBJ databases">
        <title>Massive genome expansion in bonnet fungi (Mycena s.s.) driven by repeated elements and novel gene families across ecological guilds.</title>
        <authorList>
            <consortium name="Lawrence Berkeley National Laboratory"/>
            <person name="Harder C.B."/>
            <person name="Miyauchi S."/>
            <person name="Viragh M."/>
            <person name="Kuo A."/>
            <person name="Thoen E."/>
            <person name="Andreopoulos B."/>
            <person name="Lu D."/>
            <person name="Skrede I."/>
            <person name="Drula E."/>
            <person name="Henrissat B."/>
            <person name="Morin E."/>
            <person name="Kohler A."/>
            <person name="Barry K."/>
            <person name="LaButti K."/>
            <person name="Morin E."/>
            <person name="Salamov A."/>
            <person name="Lipzen A."/>
            <person name="Mereny Z."/>
            <person name="Hegedus B."/>
            <person name="Baldrian P."/>
            <person name="Stursova M."/>
            <person name="Weitz H."/>
            <person name="Taylor A."/>
            <person name="Grigoriev I.V."/>
            <person name="Nagy L.G."/>
            <person name="Martin F."/>
            <person name="Kauserud H."/>
        </authorList>
    </citation>
    <scope>NUCLEOTIDE SEQUENCE</scope>
    <source>
        <strain evidence="2">CBHHK067</strain>
    </source>
</reference>
<evidence type="ECO:0000313" key="3">
    <source>
        <dbReference type="Proteomes" id="UP001221757"/>
    </source>
</evidence>
<protein>
    <submittedName>
        <fullName evidence="2">Uncharacterized protein</fullName>
    </submittedName>
</protein>
<keyword evidence="3" id="KW-1185">Reference proteome</keyword>
<feature type="region of interest" description="Disordered" evidence="1">
    <location>
        <begin position="26"/>
        <end position="46"/>
    </location>
</feature>
<dbReference type="AlphaFoldDB" id="A0AAD7CY55"/>
<name>A0AAD7CY55_MYCRO</name>
<sequence length="184" mass="20543">MPQTFWCDLGPSFFLIFSRGLDHTGTSGLPRQPSTTLRQPDQSMNDHKTTSCSVYLRMASAGHELHLFRSVRHPISSKGAALHLLECAGGVIFGGSYEAEKRAIAHRCIDMNCVGDFSPLRHQSERRRRTHGQSKQTIVLKLSYQLSDSMRVSFRELSSVNIAAAKSSPSVAVVNLYWDQHEPD</sequence>
<comment type="caution">
    <text evidence="2">The sequence shown here is derived from an EMBL/GenBank/DDBJ whole genome shotgun (WGS) entry which is preliminary data.</text>
</comment>
<feature type="compositionally biased region" description="Polar residues" evidence="1">
    <location>
        <begin position="26"/>
        <end position="43"/>
    </location>
</feature>
<proteinExistence type="predicted"/>
<dbReference type="Proteomes" id="UP001221757">
    <property type="component" value="Unassembled WGS sequence"/>
</dbReference>
<evidence type="ECO:0000256" key="1">
    <source>
        <dbReference type="SAM" id="MobiDB-lite"/>
    </source>
</evidence>
<dbReference type="EMBL" id="JARKIE010000184">
    <property type="protein sequence ID" value="KAJ7669769.1"/>
    <property type="molecule type" value="Genomic_DNA"/>
</dbReference>
<organism evidence="2 3">
    <name type="scientific">Mycena rosella</name>
    <name type="common">Pink bonnet</name>
    <name type="synonym">Agaricus rosellus</name>
    <dbReference type="NCBI Taxonomy" id="1033263"/>
    <lineage>
        <taxon>Eukaryota</taxon>
        <taxon>Fungi</taxon>
        <taxon>Dikarya</taxon>
        <taxon>Basidiomycota</taxon>
        <taxon>Agaricomycotina</taxon>
        <taxon>Agaricomycetes</taxon>
        <taxon>Agaricomycetidae</taxon>
        <taxon>Agaricales</taxon>
        <taxon>Marasmiineae</taxon>
        <taxon>Mycenaceae</taxon>
        <taxon>Mycena</taxon>
    </lineage>
</organism>
<evidence type="ECO:0000313" key="2">
    <source>
        <dbReference type="EMBL" id="KAJ7669769.1"/>
    </source>
</evidence>
<gene>
    <name evidence="2" type="ORF">B0H17DRAFT_1142006</name>
</gene>
<accession>A0AAD7CY55</accession>